<evidence type="ECO:0008006" key="3">
    <source>
        <dbReference type="Google" id="ProtNLM"/>
    </source>
</evidence>
<dbReference type="Proteomes" id="UP000183982">
    <property type="component" value="Unassembled WGS sequence"/>
</dbReference>
<proteinExistence type="predicted"/>
<sequence length="81" mass="9645">MATLNPNTHVLLDGEVKVYKRPNSKRWQATFKIDEHWIRISTGKRDLEEAKTVAREQYLDYRFRAKHDLTVVTKRFEDVAL</sequence>
<gene>
    <name evidence="1" type="ORF">SAMN05444000_1564</name>
</gene>
<dbReference type="EMBL" id="FQZQ01000056">
    <property type="protein sequence ID" value="SHK65534.1"/>
    <property type="molecule type" value="Genomic_DNA"/>
</dbReference>
<keyword evidence="2" id="KW-1185">Reference proteome</keyword>
<dbReference type="AlphaFoldDB" id="A0A1M6U8N2"/>
<evidence type="ECO:0000313" key="1">
    <source>
        <dbReference type="EMBL" id="SHK65534.1"/>
    </source>
</evidence>
<dbReference type="RefSeq" id="WP_073257359.1">
    <property type="nucleotide sequence ID" value="NZ_FQZQ01000056.1"/>
</dbReference>
<organism evidence="1 2">
    <name type="scientific">Shimia gijangensis</name>
    <dbReference type="NCBI Taxonomy" id="1470563"/>
    <lineage>
        <taxon>Bacteria</taxon>
        <taxon>Pseudomonadati</taxon>
        <taxon>Pseudomonadota</taxon>
        <taxon>Alphaproteobacteria</taxon>
        <taxon>Rhodobacterales</taxon>
        <taxon>Roseobacteraceae</taxon>
    </lineage>
</organism>
<reference evidence="2" key="1">
    <citation type="submission" date="2016-11" db="EMBL/GenBank/DDBJ databases">
        <authorList>
            <person name="Varghese N."/>
            <person name="Submissions S."/>
        </authorList>
    </citation>
    <scope>NUCLEOTIDE SEQUENCE [LARGE SCALE GENOMIC DNA]</scope>
    <source>
        <strain evidence="2">DSM 100564</strain>
    </source>
</reference>
<accession>A0A1M6U8N2</accession>
<evidence type="ECO:0000313" key="2">
    <source>
        <dbReference type="Proteomes" id="UP000183982"/>
    </source>
</evidence>
<protein>
    <recommendedName>
        <fullName evidence="3">Integrase DNA-binding domain-containing protein</fullName>
    </recommendedName>
</protein>
<name>A0A1M6U8N2_9RHOB</name>